<accession>A0ABR1DQE7</accession>
<keyword evidence="2" id="KW-1185">Reference proteome</keyword>
<dbReference type="Proteomes" id="UP001303046">
    <property type="component" value="Unassembled WGS sequence"/>
</dbReference>
<name>A0ABR1DQE7_NECAM</name>
<comment type="caution">
    <text evidence="1">The sequence shown here is derived from an EMBL/GenBank/DDBJ whole genome shotgun (WGS) entry which is preliminary data.</text>
</comment>
<organism evidence="1 2">
    <name type="scientific">Necator americanus</name>
    <name type="common">Human hookworm</name>
    <dbReference type="NCBI Taxonomy" id="51031"/>
    <lineage>
        <taxon>Eukaryota</taxon>
        <taxon>Metazoa</taxon>
        <taxon>Ecdysozoa</taxon>
        <taxon>Nematoda</taxon>
        <taxon>Chromadorea</taxon>
        <taxon>Rhabditida</taxon>
        <taxon>Rhabditina</taxon>
        <taxon>Rhabditomorpha</taxon>
        <taxon>Strongyloidea</taxon>
        <taxon>Ancylostomatidae</taxon>
        <taxon>Bunostominae</taxon>
        <taxon>Necator</taxon>
    </lineage>
</organism>
<protein>
    <submittedName>
        <fullName evidence="1">Uncharacterized protein</fullName>
    </submittedName>
</protein>
<dbReference type="EMBL" id="JAVFWL010000004">
    <property type="protein sequence ID" value="KAK6752205.1"/>
    <property type="molecule type" value="Genomic_DNA"/>
</dbReference>
<reference evidence="1 2" key="1">
    <citation type="submission" date="2023-08" db="EMBL/GenBank/DDBJ databases">
        <title>A Necator americanus chromosomal reference genome.</title>
        <authorList>
            <person name="Ilik V."/>
            <person name="Petrzelkova K.J."/>
            <person name="Pardy F."/>
            <person name="Fuh T."/>
            <person name="Niatou-Singa F.S."/>
            <person name="Gouil Q."/>
            <person name="Baker L."/>
            <person name="Ritchie M.E."/>
            <person name="Jex A.R."/>
            <person name="Gazzola D."/>
            <person name="Li H."/>
            <person name="Toshio Fujiwara R."/>
            <person name="Zhan B."/>
            <person name="Aroian R.V."/>
            <person name="Pafco B."/>
            <person name="Schwarz E.M."/>
        </authorList>
    </citation>
    <scope>NUCLEOTIDE SEQUENCE [LARGE SCALE GENOMIC DNA]</scope>
    <source>
        <strain evidence="1 2">Aroian</strain>
        <tissue evidence="1">Whole animal</tissue>
    </source>
</reference>
<sequence length="275" mass="30647">MRLQRIDSTISSVSGVWQKAIDFCELSLYLRNLRNFPEQIWKTTKELLERRKVLRLDPNASQIERDLHECNIPLAALLSEDGTRTSSRREMEIITERFYSNLFLSSTPVSSPIIPTGEAPPRILPSEKERIPDQWKTSRAVLIHKKGVQLLGPHPDRVEGHRGLPGIPPPLVLTLVDYEKALDGVETNTVLLALVVQGVDASDAKRPRGRTQTRWTDVFAMTDGPAESSAGYGPRISSTSLTKLENIMDDNGEGTKRAEEILGPARPVKTGHLSI</sequence>
<proteinExistence type="predicted"/>
<evidence type="ECO:0000313" key="2">
    <source>
        <dbReference type="Proteomes" id="UP001303046"/>
    </source>
</evidence>
<gene>
    <name evidence="1" type="primary">Necator_chrIV.g16854</name>
    <name evidence="1" type="ORF">RB195_003556</name>
</gene>
<evidence type="ECO:0000313" key="1">
    <source>
        <dbReference type="EMBL" id="KAK6752205.1"/>
    </source>
</evidence>